<sequence length="312" mass="34133">MFYQVASKNFKTLIPLFITSQNIARFHHRQGPNPVKIDCPGKPKPLIDFNCKVALITGGSDGIGLAVAHEILSENSKNVALIGVDNTKGRESVHALNSTYGRNKAVFFNCDVESKVQVNDCFNKVIKEFGSIDIVINAAGVFDGRCWEKEIMTNLVGTIHCTLEAYRVMSKDCSGSGGVILNFSGLHGVKPLFPAPTLSASFHGIIGLSRSFGHETNFKTTGVRVVTLCPGITNTNFIKDAEKRALNEKMANQLQILLCKVKRQNADACGQSAVHVLKYGTSGSVWVVDGSKLYSLNIPDWKKYRILESQLL</sequence>
<dbReference type="Proteomes" id="UP000007266">
    <property type="component" value="Linkage group 3"/>
</dbReference>
<dbReference type="PANTHER" id="PTHR44229:SF8">
    <property type="entry name" value="ALCOHOL DEHYDROGENASE-RELATED"/>
    <property type="match status" value="1"/>
</dbReference>
<dbReference type="SUPFAM" id="SSF51735">
    <property type="entry name" value="NAD(P)-binding Rossmann-fold domains"/>
    <property type="match status" value="1"/>
</dbReference>
<dbReference type="OMA" id="FNAMECK"/>
<dbReference type="GO" id="GO:0016616">
    <property type="term" value="F:oxidoreductase activity, acting on the CH-OH group of donors, NAD or NADP as acceptor"/>
    <property type="evidence" value="ECO:0000318"/>
    <property type="project" value="GO_Central"/>
</dbReference>
<dbReference type="PRINTS" id="PR00080">
    <property type="entry name" value="SDRFAMILY"/>
</dbReference>
<proteinExistence type="inferred from homology"/>
<protein>
    <submittedName>
        <fullName evidence="4">Fat body protein 2-like Protein</fullName>
    </submittedName>
</protein>
<evidence type="ECO:0000256" key="3">
    <source>
        <dbReference type="RuleBase" id="RU000363"/>
    </source>
</evidence>
<dbReference type="FunCoup" id="A0A139WKA8">
    <property type="interactions" value="51"/>
</dbReference>
<dbReference type="GO" id="GO:0005737">
    <property type="term" value="C:cytoplasm"/>
    <property type="evidence" value="ECO:0000318"/>
    <property type="project" value="GO_Central"/>
</dbReference>
<dbReference type="PANTHER" id="PTHR44229">
    <property type="entry name" value="15-HYDROXYPROSTAGLANDIN DEHYDROGENASE [NAD(+)]"/>
    <property type="match status" value="1"/>
</dbReference>
<reference evidence="4 5" key="2">
    <citation type="journal article" date="2010" name="Nucleic Acids Res.">
        <title>BeetleBase in 2010: revisions to provide comprehensive genomic information for Tribolium castaneum.</title>
        <authorList>
            <person name="Kim H.S."/>
            <person name="Murphy T."/>
            <person name="Xia J."/>
            <person name="Caragea D."/>
            <person name="Park Y."/>
            <person name="Beeman R.W."/>
            <person name="Lorenzen M.D."/>
            <person name="Butcher S."/>
            <person name="Manak J.R."/>
            <person name="Brown S.J."/>
        </authorList>
    </citation>
    <scope>GENOME REANNOTATION</scope>
    <source>
        <strain evidence="4 5">Georgia GA2</strain>
    </source>
</reference>
<dbReference type="PRINTS" id="PR00081">
    <property type="entry name" value="GDHRDH"/>
</dbReference>
<dbReference type="eggNOG" id="KOG4169">
    <property type="taxonomic scope" value="Eukaryota"/>
</dbReference>
<dbReference type="AlphaFoldDB" id="A0A139WKA8"/>
<evidence type="ECO:0000313" key="4">
    <source>
        <dbReference type="EMBL" id="KYB28353.1"/>
    </source>
</evidence>
<keyword evidence="2" id="KW-0560">Oxidoreductase</keyword>
<keyword evidence="5" id="KW-1185">Reference proteome</keyword>
<evidence type="ECO:0000256" key="2">
    <source>
        <dbReference type="ARBA" id="ARBA00023002"/>
    </source>
</evidence>
<evidence type="ECO:0000256" key="1">
    <source>
        <dbReference type="ARBA" id="ARBA00006484"/>
    </source>
</evidence>
<comment type="similarity">
    <text evidence="1 3">Belongs to the short-chain dehydrogenases/reductases (SDR) family.</text>
</comment>
<dbReference type="FunFam" id="3.40.50.720:FF:000149">
    <property type="entry name" value="15-hydroxyprostaglandin dehydrogenase [NAD(+)]"/>
    <property type="match status" value="1"/>
</dbReference>
<organism evidence="4 5">
    <name type="scientific">Tribolium castaneum</name>
    <name type="common">Red flour beetle</name>
    <dbReference type="NCBI Taxonomy" id="7070"/>
    <lineage>
        <taxon>Eukaryota</taxon>
        <taxon>Metazoa</taxon>
        <taxon>Ecdysozoa</taxon>
        <taxon>Arthropoda</taxon>
        <taxon>Hexapoda</taxon>
        <taxon>Insecta</taxon>
        <taxon>Pterygota</taxon>
        <taxon>Neoptera</taxon>
        <taxon>Endopterygota</taxon>
        <taxon>Coleoptera</taxon>
        <taxon>Polyphaga</taxon>
        <taxon>Cucujiformia</taxon>
        <taxon>Tenebrionidae</taxon>
        <taxon>Tenebrionidae incertae sedis</taxon>
        <taxon>Tribolium</taxon>
    </lineage>
</organism>
<dbReference type="InParanoid" id="A0A139WKA8"/>
<dbReference type="STRING" id="7070.A0A139WKA8"/>
<dbReference type="InterPro" id="IPR036291">
    <property type="entry name" value="NAD(P)-bd_dom_sf"/>
</dbReference>
<dbReference type="Pfam" id="PF00106">
    <property type="entry name" value="adh_short"/>
    <property type="match status" value="1"/>
</dbReference>
<dbReference type="KEGG" id="tca:107397659"/>
<evidence type="ECO:0000313" key="5">
    <source>
        <dbReference type="Proteomes" id="UP000007266"/>
    </source>
</evidence>
<dbReference type="OrthoDB" id="417891at2759"/>
<accession>A0A139WKA8</accession>
<dbReference type="InterPro" id="IPR002347">
    <property type="entry name" value="SDR_fam"/>
</dbReference>
<dbReference type="EMBL" id="KQ971329">
    <property type="protein sequence ID" value="KYB28353.1"/>
    <property type="molecule type" value="Genomic_DNA"/>
</dbReference>
<dbReference type="Gene3D" id="3.40.50.720">
    <property type="entry name" value="NAD(P)-binding Rossmann-like Domain"/>
    <property type="match status" value="1"/>
</dbReference>
<gene>
    <name evidence="4" type="primary">AUGUSTUS-3.0.2_32595</name>
    <name evidence="4" type="ORF">TcasGA2_TC032595</name>
</gene>
<name>A0A139WKA8_TRICA</name>
<reference evidence="4 5" key="1">
    <citation type="journal article" date="2008" name="Nature">
        <title>The genome of the model beetle and pest Tribolium castaneum.</title>
        <authorList>
            <consortium name="Tribolium Genome Sequencing Consortium"/>
            <person name="Richards S."/>
            <person name="Gibbs R.A."/>
            <person name="Weinstock G.M."/>
            <person name="Brown S.J."/>
            <person name="Denell R."/>
            <person name="Beeman R.W."/>
            <person name="Gibbs R."/>
            <person name="Beeman R.W."/>
            <person name="Brown S.J."/>
            <person name="Bucher G."/>
            <person name="Friedrich M."/>
            <person name="Grimmelikhuijzen C.J."/>
            <person name="Klingler M."/>
            <person name="Lorenzen M."/>
            <person name="Richards S."/>
            <person name="Roth S."/>
            <person name="Schroder R."/>
            <person name="Tautz D."/>
            <person name="Zdobnov E.M."/>
            <person name="Muzny D."/>
            <person name="Gibbs R.A."/>
            <person name="Weinstock G.M."/>
            <person name="Attaway T."/>
            <person name="Bell S."/>
            <person name="Buhay C.J."/>
            <person name="Chandrabose M.N."/>
            <person name="Chavez D."/>
            <person name="Clerk-Blankenburg K.P."/>
            <person name="Cree A."/>
            <person name="Dao M."/>
            <person name="Davis C."/>
            <person name="Chacko J."/>
            <person name="Dinh H."/>
            <person name="Dugan-Rocha S."/>
            <person name="Fowler G."/>
            <person name="Garner T.T."/>
            <person name="Garnes J."/>
            <person name="Gnirke A."/>
            <person name="Hawes A."/>
            <person name="Hernandez J."/>
            <person name="Hines S."/>
            <person name="Holder M."/>
            <person name="Hume J."/>
            <person name="Jhangiani S.N."/>
            <person name="Joshi V."/>
            <person name="Khan Z.M."/>
            <person name="Jackson L."/>
            <person name="Kovar C."/>
            <person name="Kowis A."/>
            <person name="Lee S."/>
            <person name="Lewis L.R."/>
            <person name="Margolis J."/>
            <person name="Morgan M."/>
            <person name="Nazareth L.V."/>
            <person name="Nguyen N."/>
            <person name="Okwuonu G."/>
            <person name="Parker D."/>
            <person name="Richards S."/>
            <person name="Ruiz S.J."/>
            <person name="Santibanez J."/>
            <person name="Savard J."/>
            <person name="Scherer S.E."/>
            <person name="Schneider B."/>
            <person name="Sodergren E."/>
            <person name="Tautz D."/>
            <person name="Vattahil S."/>
            <person name="Villasana D."/>
            <person name="White C.S."/>
            <person name="Wright R."/>
            <person name="Park Y."/>
            <person name="Beeman R.W."/>
            <person name="Lord J."/>
            <person name="Oppert B."/>
            <person name="Lorenzen M."/>
            <person name="Brown S."/>
            <person name="Wang L."/>
            <person name="Savard J."/>
            <person name="Tautz D."/>
            <person name="Richards S."/>
            <person name="Weinstock G."/>
            <person name="Gibbs R.A."/>
            <person name="Liu Y."/>
            <person name="Worley K."/>
            <person name="Weinstock G."/>
            <person name="Elsik C.G."/>
            <person name="Reese J.T."/>
            <person name="Elhaik E."/>
            <person name="Landan G."/>
            <person name="Graur D."/>
            <person name="Arensburger P."/>
            <person name="Atkinson P."/>
            <person name="Beeman R.W."/>
            <person name="Beidler J."/>
            <person name="Brown S.J."/>
            <person name="Demuth J.P."/>
            <person name="Drury D.W."/>
            <person name="Du Y.Z."/>
            <person name="Fujiwara H."/>
            <person name="Lorenzen M."/>
            <person name="Maselli V."/>
            <person name="Osanai M."/>
            <person name="Park Y."/>
            <person name="Robertson H.M."/>
            <person name="Tu Z."/>
            <person name="Wang J.J."/>
            <person name="Wang S."/>
            <person name="Richards S."/>
            <person name="Song H."/>
            <person name="Zhang L."/>
            <person name="Sodergren E."/>
            <person name="Werner D."/>
            <person name="Stanke M."/>
            <person name="Morgenstern B."/>
            <person name="Solovyev V."/>
            <person name="Kosarev P."/>
            <person name="Brown G."/>
            <person name="Chen H.C."/>
            <person name="Ermolaeva O."/>
            <person name="Hlavina W."/>
            <person name="Kapustin Y."/>
            <person name="Kiryutin B."/>
            <person name="Kitts P."/>
            <person name="Maglott D."/>
            <person name="Pruitt K."/>
            <person name="Sapojnikov V."/>
            <person name="Souvorov A."/>
            <person name="Mackey A.J."/>
            <person name="Waterhouse R.M."/>
            <person name="Wyder S."/>
            <person name="Zdobnov E.M."/>
            <person name="Zdobnov E.M."/>
            <person name="Wyder S."/>
            <person name="Kriventseva E.V."/>
            <person name="Kadowaki T."/>
            <person name="Bork P."/>
            <person name="Aranda M."/>
            <person name="Bao R."/>
            <person name="Beermann A."/>
            <person name="Berns N."/>
            <person name="Bolognesi R."/>
            <person name="Bonneton F."/>
            <person name="Bopp D."/>
            <person name="Brown S.J."/>
            <person name="Bucher G."/>
            <person name="Butts T."/>
            <person name="Chaumot A."/>
            <person name="Denell R.E."/>
            <person name="Ferrier D.E."/>
            <person name="Friedrich M."/>
            <person name="Gordon C.M."/>
            <person name="Jindra M."/>
            <person name="Klingler M."/>
            <person name="Lan Q."/>
            <person name="Lattorff H.M."/>
            <person name="Laudet V."/>
            <person name="von Levetsow C."/>
            <person name="Liu Z."/>
            <person name="Lutz R."/>
            <person name="Lynch J.A."/>
            <person name="da Fonseca R.N."/>
            <person name="Posnien N."/>
            <person name="Reuter R."/>
            <person name="Roth S."/>
            <person name="Savard J."/>
            <person name="Schinko J.B."/>
            <person name="Schmitt C."/>
            <person name="Schoppmeier M."/>
            <person name="Schroder R."/>
            <person name="Shippy T.D."/>
            <person name="Simonnet F."/>
            <person name="Marques-Souza H."/>
            <person name="Tautz D."/>
            <person name="Tomoyasu Y."/>
            <person name="Trauner J."/>
            <person name="Van der Zee M."/>
            <person name="Vervoort M."/>
            <person name="Wittkopp N."/>
            <person name="Wimmer E.A."/>
            <person name="Yang X."/>
            <person name="Jones A.K."/>
            <person name="Sattelle D.B."/>
            <person name="Ebert P.R."/>
            <person name="Nelson D."/>
            <person name="Scott J.G."/>
            <person name="Beeman R.W."/>
            <person name="Muthukrishnan S."/>
            <person name="Kramer K.J."/>
            <person name="Arakane Y."/>
            <person name="Beeman R.W."/>
            <person name="Zhu Q."/>
            <person name="Hogenkamp D."/>
            <person name="Dixit R."/>
            <person name="Oppert B."/>
            <person name="Jiang H."/>
            <person name="Zou Z."/>
            <person name="Marshall J."/>
            <person name="Elpidina E."/>
            <person name="Vinokurov K."/>
            <person name="Oppert C."/>
            <person name="Zou Z."/>
            <person name="Evans J."/>
            <person name="Lu Z."/>
            <person name="Zhao P."/>
            <person name="Sumathipala N."/>
            <person name="Altincicek B."/>
            <person name="Vilcinskas A."/>
            <person name="Williams M."/>
            <person name="Hultmark D."/>
            <person name="Hetru C."/>
            <person name="Jiang H."/>
            <person name="Grimmelikhuijzen C.J."/>
            <person name="Hauser F."/>
            <person name="Cazzamali G."/>
            <person name="Williamson M."/>
            <person name="Park Y."/>
            <person name="Li B."/>
            <person name="Tanaka Y."/>
            <person name="Predel R."/>
            <person name="Neupert S."/>
            <person name="Schachtner J."/>
            <person name="Verleyen P."/>
            <person name="Raible F."/>
            <person name="Bork P."/>
            <person name="Friedrich M."/>
            <person name="Walden K.K."/>
            <person name="Robertson H.M."/>
            <person name="Angeli S."/>
            <person name="Foret S."/>
            <person name="Bucher G."/>
            <person name="Schuetz S."/>
            <person name="Maleszka R."/>
            <person name="Wimmer E.A."/>
            <person name="Beeman R.W."/>
            <person name="Lorenzen M."/>
            <person name="Tomoyasu Y."/>
            <person name="Miller S.C."/>
            <person name="Grossmann D."/>
            <person name="Bucher G."/>
        </authorList>
    </citation>
    <scope>NUCLEOTIDE SEQUENCE [LARGE SCALE GENOMIC DNA]</scope>
    <source>
        <strain evidence="4 5">Georgia GA2</strain>
    </source>
</reference>